<evidence type="ECO:0000256" key="7">
    <source>
        <dbReference type="PROSITE-ProRule" id="PRU01240"/>
    </source>
</evidence>
<dbReference type="InterPro" id="IPR010259">
    <property type="entry name" value="S8pro/Inhibitor_I9"/>
</dbReference>
<name>A0AAD9W4S7_PHOAM</name>
<dbReference type="FunFam" id="3.50.30.30:FF:000005">
    <property type="entry name" value="subtilisin-like protease SBT1.5"/>
    <property type="match status" value="1"/>
</dbReference>
<dbReference type="PROSITE" id="PS51892">
    <property type="entry name" value="SUBTILASE"/>
    <property type="match status" value="1"/>
</dbReference>
<dbReference type="GO" id="GO:0006508">
    <property type="term" value="P:proteolysis"/>
    <property type="evidence" value="ECO:0007669"/>
    <property type="project" value="UniProtKB-KW"/>
</dbReference>
<dbReference type="CDD" id="cd04852">
    <property type="entry name" value="Peptidases_S8_3"/>
    <property type="match status" value="1"/>
</dbReference>
<dbReference type="PRINTS" id="PR00723">
    <property type="entry name" value="SUBTILISIN"/>
</dbReference>
<keyword evidence="5 7" id="KW-0720">Serine protease</keyword>
<evidence type="ECO:0000256" key="1">
    <source>
        <dbReference type="ARBA" id="ARBA00011073"/>
    </source>
</evidence>
<dbReference type="InterPro" id="IPR037045">
    <property type="entry name" value="S8pro/Inhibitor_I9_sf"/>
</dbReference>
<evidence type="ECO:0000256" key="8">
    <source>
        <dbReference type="SAM" id="SignalP"/>
    </source>
</evidence>
<dbReference type="InterPro" id="IPR034197">
    <property type="entry name" value="Peptidases_S8_3"/>
</dbReference>
<dbReference type="Gene3D" id="3.30.70.80">
    <property type="entry name" value="Peptidase S8 propeptide/proteinase inhibitor I9"/>
    <property type="match status" value="1"/>
</dbReference>
<dbReference type="InterPro" id="IPR015500">
    <property type="entry name" value="Peptidase_S8_subtilisin-rel"/>
</dbReference>
<proteinExistence type="inferred from homology"/>
<dbReference type="InterPro" id="IPR003137">
    <property type="entry name" value="PA_domain"/>
</dbReference>
<accession>A0AAD9W4S7</accession>
<evidence type="ECO:0000256" key="4">
    <source>
        <dbReference type="ARBA" id="ARBA00022801"/>
    </source>
</evidence>
<feature type="active site" description="Charge relay system" evidence="6 7">
    <location>
        <position position="565"/>
    </location>
</feature>
<dbReference type="Proteomes" id="UP001265746">
    <property type="component" value="Unassembled WGS sequence"/>
</dbReference>
<evidence type="ECO:0000259" key="11">
    <source>
        <dbReference type="Pfam" id="PF05922"/>
    </source>
</evidence>
<dbReference type="Pfam" id="PF00082">
    <property type="entry name" value="Peptidase_S8"/>
    <property type="match status" value="1"/>
</dbReference>
<evidence type="ECO:0008006" key="15">
    <source>
        <dbReference type="Google" id="ProtNLM"/>
    </source>
</evidence>
<dbReference type="Pfam" id="PF17766">
    <property type="entry name" value="fn3_6"/>
    <property type="match status" value="1"/>
</dbReference>
<evidence type="ECO:0000259" key="12">
    <source>
        <dbReference type="Pfam" id="PF17766"/>
    </source>
</evidence>
<dbReference type="AlphaFoldDB" id="A0AAD9W4S7"/>
<feature type="domain" description="Inhibitor I9" evidence="11">
    <location>
        <begin position="26"/>
        <end position="102"/>
    </location>
</feature>
<dbReference type="EMBL" id="JAUJFL010000003">
    <property type="protein sequence ID" value="KAK2606727.1"/>
    <property type="molecule type" value="Genomic_DNA"/>
</dbReference>
<dbReference type="Gene3D" id="3.40.50.200">
    <property type="entry name" value="Peptidase S8/S53 domain"/>
    <property type="match status" value="1"/>
</dbReference>
<sequence>MARLSWALLLGAVLLRSANAQGIERTYIVQMESTSATGQSSMARRSAHESSLRAVTPRDTMLYSYSSAMNGYAARLTETQARELMVQPGIKSVSRQKIYQLHTTHSPEFLGLDSAELLGQQTPVFSGTDDPTNTTTSADSESDLVIGVFDTGVWPESASYDDTGLPPIPSRWKGSCMEGEQFTAANCNKKLIGAKWFSKGLEAGWISENNGTAYNFTGAYLSARDPDGHGTHTSSTAAGAVVQNASLFGQASGTARGMASKARVAMYKVCWPNAGCAEADILAAMDEAIKDGINVASLSLGGEPNLGADPVYVGAFSAMAQGIFVSMSGGNSGPGAGTVSNNVPWVLTVGASTQDRGFPATAVLGNGQNFTGKSLSVNEDGSLPGFQELPLVLASEAANANVTNGTDASLCLAGTLSPTKVAGKIVVCIRGGNARVAKGQAVKEAGGAGMILVNTEATGEDVLADPHVLPAVQLGASNMAAVVDYAKSTDATAGLDIKGTVMGIEAPLMAAFSSRGPNYPAPDLLKPDITGPGVEILAAWPDNLGTTGLPEDTRRVKFNIISGTSMSCPHLSGIAAFIMARRPEWSAAAIRSALMTTAYTSTKGSESMFRDEATQESATPFAYGNGHVNVAAALDPGLIYDIKTDDYFDFLCALNSTTEYVQGVSGTNSTCSADKTYSAYNLNYPSFAVGYDTKIETGPKTVNFTRTVTNLGEASTYHVNVSLSNPDLVQVSVDPEELTFTEAKEQKTFTVSVTLASAGAEADSGKSSWGRLVWSDGSHTVGSSLGFVWGDLAALSLNASTSSTSKSTF</sequence>
<dbReference type="SUPFAM" id="SSF52743">
    <property type="entry name" value="Subtilisin-like"/>
    <property type="match status" value="1"/>
</dbReference>
<evidence type="ECO:0000256" key="3">
    <source>
        <dbReference type="ARBA" id="ARBA00022729"/>
    </source>
</evidence>
<evidence type="ECO:0000256" key="2">
    <source>
        <dbReference type="ARBA" id="ARBA00022670"/>
    </source>
</evidence>
<gene>
    <name evidence="13" type="ORF">N8I77_005458</name>
</gene>
<feature type="signal peptide" evidence="8">
    <location>
        <begin position="1"/>
        <end position="20"/>
    </location>
</feature>
<dbReference type="Pfam" id="PF05922">
    <property type="entry name" value="Inhibitor_I9"/>
    <property type="match status" value="1"/>
</dbReference>
<dbReference type="InterPro" id="IPR041469">
    <property type="entry name" value="Subtilisin-like_FN3"/>
</dbReference>
<dbReference type="InterPro" id="IPR036852">
    <property type="entry name" value="Peptidase_S8/S53_dom_sf"/>
</dbReference>
<keyword evidence="2 7" id="KW-0645">Protease</keyword>
<feature type="active site" description="Charge relay system" evidence="6 7">
    <location>
        <position position="150"/>
    </location>
</feature>
<reference evidence="13" key="1">
    <citation type="submission" date="2023-06" db="EMBL/GenBank/DDBJ databases">
        <authorList>
            <person name="Noh H."/>
        </authorList>
    </citation>
    <scope>NUCLEOTIDE SEQUENCE</scope>
    <source>
        <strain evidence="13">DUCC20226</strain>
    </source>
</reference>
<evidence type="ECO:0000313" key="14">
    <source>
        <dbReference type="Proteomes" id="UP001265746"/>
    </source>
</evidence>
<evidence type="ECO:0000313" key="13">
    <source>
        <dbReference type="EMBL" id="KAK2606727.1"/>
    </source>
</evidence>
<evidence type="ECO:0000256" key="6">
    <source>
        <dbReference type="PIRSR" id="PIRSR615500-1"/>
    </source>
</evidence>
<dbReference type="GO" id="GO:0004252">
    <property type="term" value="F:serine-type endopeptidase activity"/>
    <property type="evidence" value="ECO:0007669"/>
    <property type="project" value="UniProtKB-UniRule"/>
</dbReference>
<dbReference type="InterPro" id="IPR000209">
    <property type="entry name" value="Peptidase_S8/S53_dom"/>
</dbReference>
<evidence type="ECO:0000259" key="10">
    <source>
        <dbReference type="Pfam" id="PF02225"/>
    </source>
</evidence>
<protein>
    <recommendedName>
        <fullName evidence="15">Subtilisin-like protease SBT1.7</fullName>
    </recommendedName>
</protein>
<feature type="chain" id="PRO_5042075933" description="Subtilisin-like protease SBT1.7" evidence="8">
    <location>
        <begin position="21"/>
        <end position="809"/>
    </location>
</feature>
<evidence type="ECO:0000259" key="9">
    <source>
        <dbReference type="Pfam" id="PF00082"/>
    </source>
</evidence>
<keyword evidence="14" id="KW-1185">Reference proteome</keyword>
<dbReference type="InterPro" id="IPR045051">
    <property type="entry name" value="SBT"/>
</dbReference>
<comment type="similarity">
    <text evidence="1 7">Belongs to the peptidase S8 family.</text>
</comment>
<feature type="domain" description="Subtilisin-like protease fibronectin type-III" evidence="12">
    <location>
        <begin position="681"/>
        <end position="785"/>
    </location>
</feature>
<feature type="domain" description="Peptidase S8/S53" evidence="9">
    <location>
        <begin position="143"/>
        <end position="626"/>
    </location>
</feature>
<dbReference type="PANTHER" id="PTHR10795">
    <property type="entry name" value="PROPROTEIN CONVERTASE SUBTILISIN/KEXIN"/>
    <property type="match status" value="1"/>
</dbReference>
<evidence type="ECO:0000256" key="5">
    <source>
        <dbReference type="ARBA" id="ARBA00022825"/>
    </source>
</evidence>
<dbReference type="Pfam" id="PF02225">
    <property type="entry name" value="PA"/>
    <property type="match status" value="1"/>
</dbReference>
<comment type="caution">
    <text evidence="13">The sequence shown here is derived from an EMBL/GenBank/DDBJ whole genome shotgun (WGS) entry which is preliminary data.</text>
</comment>
<dbReference type="Gene3D" id="2.60.40.2310">
    <property type="match status" value="1"/>
</dbReference>
<organism evidence="13 14">
    <name type="scientific">Phomopsis amygdali</name>
    <name type="common">Fusicoccum amygdali</name>
    <dbReference type="NCBI Taxonomy" id="1214568"/>
    <lineage>
        <taxon>Eukaryota</taxon>
        <taxon>Fungi</taxon>
        <taxon>Dikarya</taxon>
        <taxon>Ascomycota</taxon>
        <taxon>Pezizomycotina</taxon>
        <taxon>Sordariomycetes</taxon>
        <taxon>Sordariomycetidae</taxon>
        <taxon>Diaporthales</taxon>
        <taxon>Diaporthaceae</taxon>
        <taxon>Diaporthe</taxon>
    </lineage>
</organism>
<dbReference type="Gene3D" id="3.50.30.30">
    <property type="match status" value="1"/>
</dbReference>
<keyword evidence="3 8" id="KW-0732">Signal</keyword>
<feature type="active site" description="Charge relay system" evidence="6 7">
    <location>
        <position position="229"/>
    </location>
</feature>
<dbReference type="FunFam" id="3.40.50.200:FF:000006">
    <property type="entry name" value="Subtilisin-like protease SBT1.5"/>
    <property type="match status" value="1"/>
</dbReference>
<feature type="domain" description="PA" evidence="10">
    <location>
        <begin position="390"/>
        <end position="480"/>
    </location>
</feature>
<dbReference type="CDD" id="cd02120">
    <property type="entry name" value="PA_subtilisin_like"/>
    <property type="match status" value="1"/>
</dbReference>
<keyword evidence="4 7" id="KW-0378">Hydrolase</keyword>